<keyword evidence="3" id="KW-0805">Transcription regulation</keyword>
<feature type="domain" description="HTH marR-type" evidence="6">
    <location>
        <begin position="8"/>
        <end position="146"/>
    </location>
</feature>
<keyword evidence="4" id="KW-0238">DNA-binding</keyword>
<dbReference type="SMART" id="SM00347">
    <property type="entry name" value="HTH_MARR"/>
    <property type="match status" value="1"/>
</dbReference>
<dbReference type="GeneID" id="64344722"/>
<dbReference type="InterPro" id="IPR036388">
    <property type="entry name" value="WH-like_DNA-bd_sf"/>
</dbReference>
<evidence type="ECO:0000259" key="6">
    <source>
        <dbReference type="PROSITE" id="PS50995"/>
    </source>
</evidence>
<evidence type="ECO:0000256" key="2">
    <source>
        <dbReference type="ARBA" id="ARBA00022490"/>
    </source>
</evidence>
<organism evidence="8 9">
    <name type="scientific">Leuconostoc pseudomesenteroides</name>
    <dbReference type="NCBI Taxonomy" id="33968"/>
    <lineage>
        <taxon>Bacteria</taxon>
        <taxon>Bacillati</taxon>
        <taxon>Bacillota</taxon>
        <taxon>Bacilli</taxon>
        <taxon>Lactobacillales</taxon>
        <taxon>Lactobacillaceae</taxon>
        <taxon>Leuconostoc</taxon>
    </lineage>
</organism>
<evidence type="ECO:0000313" key="9">
    <source>
        <dbReference type="Proteomes" id="UP000321296"/>
    </source>
</evidence>
<dbReference type="PROSITE" id="PS50995">
    <property type="entry name" value="HTH_MARR_2"/>
    <property type="match status" value="1"/>
</dbReference>
<dbReference type="InterPro" id="IPR036390">
    <property type="entry name" value="WH_DNA-bd_sf"/>
</dbReference>
<evidence type="ECO:0000256" key="4">
    <source>
        <dbReference type="ARBA" id="ARBA00023125"/>
    </source>
</evidence>
<evidence type="ECO:0000313" key="8">
    <source>
        <dbReference type="EMBL" id="QEA42356.1"/>
    </source>
</evidence>
<evidence type="ECO:0000256" key="1">
    <source>
        <dbReference type="ARBA" id="ARBA00004496"/>
    </source>
</evidence>
<reference evidence="8 9" key="1">
    <citation type="submission" date="2019-06" db="EMBL/GenBank/DDBJ databases">
        <title>Genome analyses of bacteria isolated from kimchi.</title>
        <authorList>
            <person name="Lee S."/>
            <person name="Ahn S."/>
            <person name="Roh S."/>
        </authorList>
    </citation>
    <scope>NUCLEOTIDE SEQUENCE [LARGE SCALE GENOMIC DNA]</scope>
    <source>
        <strain evidence="8 9">CBA3630</strain>
    </source>
</reference>
<sequence>MIKKGQLYDELCLSIYNTNRYFHRLYAELLGGYELSYLQYMSLLIIYKKEKAKLMDIGEELELSSNTLTPVIERLVNKEWLIKVPSELDKRVKYLKISESKRPVFEHILSDVAVVRDELVVASEKSVISMITENESLNKTLRAMILSHNNKIEEKINDEL</sequence>
<name>A0A5B8T092_LEUPS</name>
<dbReference type="Proteomes" id="UP001529201">
    <property type="component" value="Unassembled WGS sequence"/>
</dbReference>
<evidence type="ECO:0000313" key="7">
    <source>
        <dbReference type="EMBL" id="MDG9734076.1"/>
    </source>
</evidence>
<dbReference type="AlphaFoldDB" id="A0A5B8T092"/>
<dbReference type="EMBL" id="CP042383">
    <property type="protein sequence ID" value="QEA42356.1"/>
    <property type="molecule type" value="Genomic_DNA"/>
</dbReference>
<proteinExistence type="predicted"/>
<dbReference type="RefSeq" id="WP_010294468.1">
    <property type="nucleotide sequence ID" value="NZ_BMBO01000020.1"/>
</dbReference>
<keyword evidence="10" id="KW-1185">Reference proteome</keyword>
<dbReference type="EMBL" id="JARGDN010000011">
    <property type="protein sequence ID" value="MDG9734076.1"/>
    <property type="molecule type" value="Genomic_DNA"/>
</dbReference>
<dbReference type="GO" id="GO:0003700">
    <property type="term" value="F:DNA-binding transcription factor activity"/>
    <property type="evidence" value="ECO:0007669"/>
    <property type="project" value="InterPro"/>
</dbReference>
<dbReference type="KEGG" id="lpse:FGL85_07475"/>
<dbReference type="InterPro" id="IPR000835">
    <property type="entry name" value="HTH_MarR-typ"/>
</dbReference>
<dbReference type="PANTHER" id="PTHR33164">
    <property type="entry name" value="TRANSCRIPTIONAL REGULATOR, MARR FAMILY"/>
    <property type="match status" value="1"/>
</dbReference>
<dbReference type="Gene3D" id="1.10.10.10">
    <property type="entry name" value="Winged helix-like DNA-binding domain superfamily/Winged helix DNA-binding domain"/>
    <property type="match status" value="1"/>
</dbReference>
<evidence type="ECO:0000256" key="5">
    <source>
        <dbReference type="ARBA" id="ARBA00023163"/>
    </source>
</evidence>
<dbReference type="GO" id="GO:0003677">
    <property type="term" value="F:DNA binding"/>
    <property type="evidence" value="ECO:0007669"/>
    <property type="project" value="UniProtKB-KW"/>
</dbReference>
<dbReference type="PANTHER" id="PTHR33164:SF5">
    <property type="entry name" value="ORGANIC HYDROPEROXIDE RESISTANCE TRANSCRIPTIONAL REGULATOR"/>
    <property type="match status" value="1"/>
</dbReference>
<comment type="subcellular location">
    <subcellularLocation>
        <location evidence="1">Cytoplasm</location>
    </subcellularLocation>
</comment>
<gene>
    <name evidence="8" type="ORF">FGL85_07475</name>
    <name evidence="7" type="ORF">P1N92_08085</name>
</gene>
<protein>
    <submittedName>
        <fullName evidence="8">MarR family transcriptional regulator</fullName>
    </submittedName>
</protein>
<dbReference type="Pfam" id="PF22381">
    <property type="entry name" value="Staph_reg_Sar_Rot"/>
    <property type="match status" value="1"/>
</dbReference>
<evidence type="ECO:0000256" key="3">
    <source>
        <dbReference type="ARBA" id="ARBA00023015"/>
    </source>
</evidence>
<keyword evidence="5" id="KW-0804">Transcription</keyword>
<reference evidence="7 10" key="2">
    <citation type="submission" date="2023-02" db="EMBL/GenBank/DDBJ databases">
        <title>Antimicrobial susceptibility testing and tentative epidemiological cut-off values for Lactobacillaceae family species intended for ingestion.</title>
        <authorList>
            <person name="Noehr-Meldgaard K."/>
            <person name="Struve C."/>
            <person name="Ingmer H."/>
            <person name="Koza A."/>
            <person name="Al-Nakeeb K."/>
            <person name="Agersoe Y."/>
        </authorList>
    </citation>
    <scope>NUCLEOTIDE SEQUENCE [LARGE SCALE GENOMIC DNA]</scope>
    <source>
        <strain evidence="7 10">DSM 20193</strain>
    </source>
</reference>
<evidence type="ECO:0000313" key="10">
    <source>
        <dbReference type="Proteomes" id="UP001529201"/>
    </source>
</evidence>
<dbReference type="InterPro" id="IPR055166">
    <property type="entry name" value="Transc_reg_Sar_Rot_HTH"/>
</dbReference>
<dbReference type="GO" id="GO:0006950">
    <property type="term" value="P:response to stress"/>
    <property type="evidence" value="ECO:0007669"/>
    <property type="project" value="TreeGrafter"/>
</dbReference>
<keyword evidence="2" id="KW-0963">Cytoplasm</keyword>
<dbReference type="SUPFAM" id="SSF46785">
    <property type="entry name" value="Winged helix' DNA-binding domain"/>
    <property type="match status" value="1"/>
</dbReference>
<dbReference type="GO" id="GO:0005737">
    <property type="term" value="C:cytoplasm"/>
    <property type="evidence" value="ECO:0007669"/>
    <property type="project" value="UniProtKB-SubCell"/>
</dbReference>
<dbReference type="Proteomes" id="UP000321296">
    <property type="component" value="Chromosome"/>
</dbReference>
<dbReference type="InterPro" id="IPR039422">
    <property type="entry name" value="MarR/SlyA-like"/>
</dbReference>
<accession>A0A5B8T092</accession>